<reference evidence="3 4" key="1">
    <citation type="submission" date="2024-10" db="EMBL/GenBank/DDBJ databases">
        <title>Isolation, draft genome sequencing and identification of Phyllobacterium sp. NSA23, isolated from leaf soil.</title>
        <authorList>
            <person name="Akita H."/>
        </authorList>
    </citation>
    <scope>NUCLEOTIDE SEQUENCE [LARGE SCALE GENOMIC DNA]</scope>
    <source>
        <strain evidence="3 4">NSA23</strain>
    </source>
</reference>
<dbReference type="PANTHER" id="PTHR47354">
    <property type="entry name" value="NADH OXIDOREDUCTASE HCR"/>
    <property type="match status" value="1"/>
</dbReference>
<keyword evidence="4" id="KW-1185">Reference proteome</keyword>
<dbReference type="PROSITE" id="PS51384">
    <property type="entry name" value="FAD_FR"/>
    <property type="match status" value="1"/>
</dbReference>
<sequence>MTQAAPTGGLLRWQRARIAEIRTETPRVKRILLMPSQPFHHFAGQHVDIRLTAPDGYRAQRSYSIASAPETTGAIELAIERLEDGEVSPFFHEVADVDDEIEIRGPIGGHFIWTTADGGPTLLIAGGSGVVPLVSMIRHHAAQASPSAMLLLYSARTRAEILFRDELLSLDRQDGGFRLIFAITRDGTDRRTDHIGRIDAAIIRDALDRLLGPPKQAFVCGSNAFVTAVTDLLVDAAVPPQIIRTERYGG</sequence>
<dbReference type="PANTHER" id="PTHR47354:SF5">
    <property type="entry name" value="PROTEIN RFBI"/>
    <property type="match status" value="1"/>
</dbReference>
<dbReference type="InterPro" id="IPR001433">
    <property type="entry name" value="OxRdtase_FAD/NAD-bd"/>
</dbReference>
<evidence type="ECO:0000256" key="1">
    <source>
        <dbReference type="ARBA" id="ARBA00034078"/>
    </source>
</evidence>
<dbReference type="EMBL" id="BAAFZP010000001">
    <property type="protein sequence ID" value="GAB1582828.1"/>
    <property type="molecule type" value="Genomic_DNA"/>
</dbReference>
<dbReference type="InterPro" id="IPR050415">
    <property type="entry name" value="MRET"/>
</dbReference>
<evidence type="ECO:0000313" key="4">
    <source>
        <dbReference type="Proteomes" id="UP001628091"/>
    </source>
</evidence>
<comment type="caution">
    <text evidence="3">The sequence shown here is derived from an EMBL/GenBank/DDBJ whole genome shotgun (WGS) entry which is preliminary data.</text>
</comment>
<dbReference type="Pfam" id="PF00175">
    <property type="entry name" value="NAD_binding_1"/>
    <property type="match status" value="1"/>
</dbReference>
<dbReference type="InterPro" id="IPR008333">
    <property type="entry name" value="Cbr1-like_FAD-bd_dom"/>
</dbReference>
<dbReference type="CDD" id="cd06217">
    <property type="entry name" value="FNR_iron_sulfur_binding_3"/>
    <property type="match status" value="1"/>
</dbReference>
<name>A0ABQ0H1M5_9HYPH</name>
<dbReference type="InterPro" id="IPR017927">
    <property type="entry name" value="FAD-bd_FR_type"/>
</dbReference>
<proteinExistence type="predicted"/>
<dbReference type="RefSeq" id="WP_407865373.1">
    <property type="nucleotide sequence ID" value="NZ_BAAFZP010000001.1"/>
</dbReference>
<feature type="domain" description="FAD-binding FR-type" evidence="2">
    <location>
        <begin position="11"/>
        <end position="113"/>
    </location>
</feature>
<dbReference type="InterPro" id="IPR039261">
    <property type="entry name" value="FNR_nucleotide-bd"/>
</dbReference>
<dbReference type="Gene3D" id="2.40.30.10">
    <property type="entry name" value="Translation factors"/>
    <property type="match status" value="1"/>
</dbReference>
<evidence type="ECO:0000259" key="2">
    <source>
        <dbReference type="PROSITE" id="PS51384"/>
    </source>
</evidence>
<comment type="cofactor">
    <cofactor evidence="1">
        <name>[2Fe-2S] cluster</name>
        <dbReference type="ChEBI" id="CHEBI:190135"/>
    </cofactor>
</comment>
<gene>
    <name evidence="3" type="ORF">PPNSA23_27710</name>
</gene>
<dbReference type="Pfam" id="PF00970">
    <property type="entry name" value="FAD_binding_6"/>
    <property type="match status" value="1"/>
</dbReference>
<dbReference type="InterPro" id="IPR001709">
    <property type="entry name" value="Flavoprot_Pyr_Nucl_cyt_Rdtase"/>
</dbReference>
<organism evidence="3 4">
    <name type="scientific">Phyllobacterium phragmitis</name>
    <dbReference type="NCBI Taxonomy" id="2670329"/>
    <lineage>
        <taxon>Bacteria</taxon>
        <taxon>Pseudomonadati</taxon>
        <taxon>Pseudomonadota</taxon>
        <taxon>Alphaproteobacteria</taxon>
        <taxon>Hyphomicrobiales</taxon>
        <taxon>Phyllobacteriaceae</taxon>
        <taxon>Phyllobacterium</taxon>
    </lineage>
</organism>
<dbReference type="PRINTS" id="PR00410">
    <property type="entry name" value="PHEHYDRXLASE"/>
</dbReference>
<dbReference type="Proteomes" id="UP001628091">
    <property type="component" value="Unassembled WGS sequence"/>
</dbReference>
<dbReference type="SUPFAM" id="SSF52343">
    <property type="entry name" value="Ferredoxin reductase-like, C-terminal NADP-linked domain"/>
    <property type="match status" value="1"/>
</dbReference>
<dbReference type="SUPFAM" id="SSF63380">
    <property type="entry name" value="Riboflavin synthase domain-like"/>
    <property type="match status" value="1"/>
</dbReference>
<dbReference type="InterPro" id="IPR017938">
    <property type="entry name" value="Riboflavin_synthase-like_b-brl"/>
</dbReference>
<accession>A0ABQ0H1M5</accession>
<evidence type="ECO:0000313" key="3">
    <source>
        <dbReference type="EMBL" id="GAB1582828.1"/>
    </source>
</evidence>
<dbReference type="PRINTS" id="PR00371">
    <property type="entry name" value="FPNCR"/>
</dbReference>
<dbReference type="Gene3D" id="3.40.50.80">
    <property type="entry name" value="Nucleotide-binding domain of ferredoxin-NADP reductase (FNR) module"/>
    <property type="match status" value="1"/>
</dbReference>
<protein>
    <submittedName>
        <fullName evidence="3">FAD-binding oxidoreductase</fullName>
    </submittedName>
</protein>